<dbReference type="SUPFAM" id="SSF47954">
    <property type="entry name" value="Cyclin-like"/>
    <property type="match status" value="1"/>
</dbReference>
<dbReference type="GO" id="GO:0019901">
    <property type="term" value="F:protein kinase binding"/>
    <property type="evidence" value="ECO:0007669"/>
    <property type="project" value="InterPro"/>
</dbReference>
<feature type="compositionally biased region" description="Pro residues" evidence="1">
    <location>
        <begin position="423"/>
        <end position="435"/>
    </location>
</feature>
<feature type="region of interest" description="Disordered" evidence="1">
    <location>
        <begin position="359"/>
        <end position="473"/>
    </location>
</feature>
<evidence type="ECO:0000259" key="2">
    <source>
        <dbReference type="SMART" id="SM00385"/>
    </source>
</evidence>
<proteinExistence type="predicted"/>
<evidence type="ECO:0000313" key="3">
    <source>
        <dbReference type="EMBL" id="KAJ8488782.1"/>
    </source>
</evidence>
<reference evidence="3" key="1">
    <citation type="submission" date="2022-11" db="EMBL/GenBank/DDBJ databases">
        <title>Genome Sequence of Cubamyces cubensis.</title>
        <authorList>
            <person name="Buettner E."/>
        </authorList>
    </citation>
    <scope>NUCLEOTIDE SEQUENCE</scope>
    <source>
        <strain evidence="3">MPL-01</strain>
    </source>
</reference>
<feature type="compositionally biased region" description="Pro residues" evidence="1">
    <location>
        <begin position="131"/>
        <end position="140"/>
    </location>
</feature>
<sequence length="700" mass="77622">MHGPSYDPALLPPSPDPSPMSAAATLHIPQQYVHSWADWRPAKNEAPLTPPHSTVPQRRAVVSHQQQSHTVLPPISYFDRSISRHSPGTFLLHIFLLPQSPYGASKVTPPPNEDYAQWDKYDPSSYRLPSVLPPPPPPRSLEPSPSSSQYEPPEDPFASTSYNLDWFGSDSHRSSRFIAEKTCEMICYLWFSTLSSNNASPSKRNRVQSTQHASFSPNSNSSTATLQFSVSPAFVRFMQKVLETTQVSQSVIVLSLRYIYRLKARNPFTTGQAGSEYRVAIAALMLANKFVDDNTYTNKTWSEVSGIELSEVNRMEREFLLGIDFGLYVDKTTYESWLNLLKGLVMAKERDAKHWQRSRCPVRTSHLHRPHCHRHSAHTSQSRAVSHRARSSSPRRASICAVSHPSPSPSGYAHLRPQHYTPAPVPAPLQHPPYASPAQNDFPAGSKRSASAAFSPTSASFPPAQQPPAQVPRRTQGLTLDIPQVSAHSRDSSASPLESLQSFSKLSLGASPADNGPAPVWPAVRHDDYPRTLVSAYRMDDQRQAVAPQHLYFYSLAGSPMESEEERRSRKARLRYHQAPVPTAAVYHYPPSMPMVVQSASTSPYEMHAHVPAPQPVLPPFSEVSQAWADANGVPVAETAQLPPIHVEQPSQQHHHHHQHSQAAVPSAPFANAGPPGVHFYSTSTPDPASHYYRTRGRQV</sequence>
<dbReference type="GO" id="GO:0016538">
    <property type="term" value="F:cyclin-dependent protein serine/threonine kinase regulator activity"/>
    <property type="evidence" value="ECO:0007669"/>
    <property type="project" value="TreeGrafter"/>
</dbReference>
<feature type="compositionally biased region" description="Low complexity" evidence="1">
    <location>
        <begin position="449"/>
        <end position="463"/>
    </location>
</feature>
<dbReference type="SMART" id="SM00385">
    <property type="entry name" value="CYCLIN"/>
    <property type="match status" value="1"/>
</dbReference>
<comment type="caution">
    <text evidence="3">The sequence shown here is derived from an EMBL/GenBank/DDBJ whole genome shotgun (WGS) entry which is preliminary data.</text>
</comment>
<dbReference type="CDD" id="cd20557">
    <property type="entry name" value="CYCLIN_ScPCL1-like"/>
    <property type="match status" value="1"/>
</dbReference>
<dbReference type="InterPro" id="IPR036915">
    <property type="entry name" value="Cyclin-like_sf"/>
</dbReference>
<gene>
    <name evidence="3" type="ORF">ONZ51_g3353</name>
</gene>
<dbReference type="GO" id="GO:0005634">
    <property type="term" value="C:nucleus"/>
    <property type="evidence" value="ECO:0007669"/>
    <property type="project" value="TreeGrafter"/>
</dbReference>
<feature type="region of interest" description="Disordered" evidence="1">
    <location>
        <begin position="648"/>
        <end position="700"/>
    </location>
</feature>
<dbReference type="Proteomes" id="UP001215151">
    <property type="component" value="Unassembled WGS sequence"/>
</dbReference>
<protein>
    <recommendedName>
        <fullName evidence="2">Cyclin-like domain-containing protein</fullName>
    </recommendedName>
</protein>
<evidence type="ECO:0000313" key="4">
    <source>
        <dbReference type="Proteomes" id="UP001215151"/>
    </source>
</evidence>
<dbReference type="InterPro" id="IPR013763">
    <property type="entry name" value="Cyclin-like_dom"/>
</dbReference>
<dbReference type="EMBL" id="JAPEVG010000058">
    <property type="protein sequence ID" value="KAJ8488782.1"/>
    <property type="molecule type" value="Genomic_DNA"/>
</dbReference>
<dbReference type="PANTHER" id="PTHR15615">
    <property type="match status" value="1"/>
</dbReference>
<accession>A0AAD7U0G3</accession>
<dbReference type="Pfam" id="PF08613">
    <property type="entry name" value="Cyclin"/>
    <property type="match status" value="1"/>
</dbReference>
<dbReference type="Gene3D" id="1.10.472.10">
    <property type="entry name" value="Cyclin-like"/>
    <property type="match status" value="1"/>
</dbReference>
<dbReference type="PANTHER" id="PTHR15615:SF27">
    <property type="entry name" value="PHO85 CYCLIN CLG1"/>
    <property type="match status" value="1"/>
</dbReference>
<organism evidence="3 4">
    <name type="scientific">Trametes cubensis</name>
    <dbReference type="NCBI Taxonomy" id="1111947"/>
    <lineage>
        <taxon>Eukaryota</taxon>
        <taxon>Fungi</taxon>
        <taxon>Dikarya</taxon>
        <taxon>Basidiomycota</taxon>
        <taxon>Agaricomycotina</taxon>
        <taxon>Agaricomycetes</taxon>
        <taxon>Polyporales</taxon>
        <taxon>Polyporaceae</taxon>
        <taxon>Trametes</taxon>
    </lineage>
</organism>
<feature type="region of interest" description="Disordered" evidence="1">
    <location>
        <begin position="126"/>
        <end position="155"/>
    </location>
</feature>
<dbReference type="AlphaFoldDB" id="A0AAD7U0G3"/>
<feature type="compositionally biased region" description="Basic residues" evidence="1">
    <location>
        <begin position="365"/>
        <end position="377"/>
    </location>
</feature>
<feature type="domain" description="Cyclin-like" evidence="2">
    <location>
        <begin position="236"/>
        <end position="321"/>
    </location>
</feature>
<dbReference type="InterPro" id="IPR013922">
    <property type="entry name" value="Cyclin_PHO80-like"/>
</dbReference>
<evidence type="ECO:0000256" key="1">
    <source>
        <dbReference type="SAM" id="MobiDB-lite"/>
    </source>
</evidence>
<feature type="region of interest" description="Disordered" evidence="1">
    <location>
        <begin position="198"/>
        <end position="222"/>
    </location>
</feature>
<feature type="region of interest" description="Disordered" evidence="1">
    <location>
        <begin position="1"/>
        <end position="21"/>
    </location>
</feature>
<dbReference type="GO" id="GO:0000307">
    <property type="term" value="C:cyclin-dependent protein kinase holoenzyme complex"/>
    <property type="evidence" value="ECO:0007669"/>
    <property type="project" value="TreeGrafter"/>
</dbReference>
<feature type="compositionally biased region" description="Low complexity" evidence="1">
    <location>
        <begin position="141"/>
        <end position="151"/>
    </location>
</feature>
<feature type="region of interest" description="Disordered" evidence="1">
    <location>
        <begin position="43"/>
        <end position="67"/>
    </location>
</feature>
<name>A0AAD7U0G3_9APHY</name>
<keyword evidence="4" id="KW-1185">Reference proteome</keyword>